<dbReference type="RefSeq" id="WP_244217016.1">
    <property type="nucleotide sequence ID" value="NZ_MUBM01000044.1"/>
</dbReference>
<keyword evidence="1" id="KW-1133">Transmembrane helix</keyword>
<organism evidence="2 3">
    <name type="scientific">Streptomyces carpinensis</name>
    <dbReference type="NCBI Taxonomy" id="66369"/>
    <lineage>
        <taxon>Bacteria</taxon>
        <taxon>Bacillati</taxon>
        <taxon>Actinomycetota</taxon>
        <taxon>Actinomycetes</taxon>
        <taxon>Kitasatosporales</taxon>
        <taxon>Streptomycetaceae</taxon>
        <taxon>Streptomyces</taxon>
    </lineage>
</organism>
<evidence type="ECO:0008006" key="4">
    <source>
        <dbReference type="Google" id="ProtNLM"/>
    </source>
</evidence>
<feature type="transmembrane region" description="Helical" evidence="1">
    <location>
        <begin position="6"/>
        <end position="25"/>
    </location>
</feature>
<keyword evidence="1" id="KW-0812">Transmembrane</keyword>
<evidence type="ECO:0000313" key="3">
    <source>
        <dbReference type="Proteomes" id="UP001458415"/>
    </source>
</evidence>
<evidence type="ECO:0000256" key="1">
    <source>
        <dbReference type="SAM" id="Phobius"/>
    </source>
</evidence>
<evidence type="ECO:0000313" key="2">
    <source>
        <dbReference type="EMBL" id="MER6982024.1"/>
    </source>
</evidence>
<protein>
    <recommendedName>
        <fullName evidence="4">Secreted protein</fullName>
    </recommendedName>
</protein>
<keyword evidence="3" id="KW-1185">Reference proteome</keyword>
<reference evidence="2 3" key="1">
    <citation type="submission" date="2024-06" db="EMBL/GenBank/DDBJ databases">
        <title>The Natural Products Discovery Center: Release of the First 8490 Sequenced Strains for Exploring Actinobacteria Biosynthetic Diversity.</title>
        <authorList>
            <person name="Kalkreuter E."/>
            <person name="Kautsar S.A."/>
            <person name="Yang D."/>
            <person name="Bader C.D."/>
            <person name="Teijaro C.N."/>
            <person name="Fluegel L."/>
            <person name="Davis C.M."/>
            <person name="Simpson J.R."/>
            <person name="Lauterbach L."/>
            <person name="Steele A.D."/>
            <person name="Gui C."/>
            <person name="Meng S."/>
            <person name="Li G."/>
            <person name="Viehrig K."/>
            <person name="Ye F."/>
            <person name="Su P."/>
            <person name="Kiefer A.F."/>
            <person name="Nichols A."/>
            <person name="Cepeda A.J."/>
            <person name="Yan W."/>
            <person name="Fan B."/>
            <person name="Jiang Y."/>
            <person name="Adhikari A."/>
            <person name="Zheng C.-J."/>
            <person name="Schuster L."/>
            <person name="Cowan T.M."/>
            <person name="Smanski M.J."/>
            <person name="Chevrette M.G."/>
            <person name="De Carvalho L.P.S."/>
            <person name="Shen B."/>
        </authorList>
    </citation>
    <scope>NUCLEOTIDE SEQUENCE [LARGE SCALE GENOMIC DNA]</scope>
    <source>
        <strain evidence="2 3">NPDC000634</strain>
    </source>
</reference>
<keyword evidence="1" id="KW-0472">Membrane</keyword>
<sequence length="75" mass="8310">MSMVALGVLFGLLGAAVLFLIYTLLRRRSGATENADGLLIEQASRIQARRDRTSYTSLAIHNTTPTMTDQYRSHP</sequence>
<dbReference type="Proteomes" id="UP001458415">
    <property type="component" value="Unassembled WGS sequence"/>
</dbReference>
<dbReference type="EMBL" id="JBEPCU010000919">
    <property type="protein sequence ID" value="MER6982024.1"/>
    <property type="molecule type" value="Genomic_DNA"/>
</dbReference>
<name>A0ABV1WCS6_9ACTN</name>
<gene>
    <name evidence="2" type="ORF">ABT317_34915</name>
</gene>
<proteinExistence type="predicted"/>
<comment type="caution">
    <text evidence="2">The sequence shown here is derived from an EMBL/GenBank/DDBJ whole genome shotgun (WGS) entry which is preliminary data.</text>
</comment>
<accession>A0ABV1WCS6</accession>